<dbReference type="PANTHER" id="PTHR24373">
    <property type="entry name" value="SLIT RELATED LEUCINE-RICH REPEAT NEURONAL PROTEIN"/>
    <property type="match status" value="1"/>
</dbReference>
<dbReference type="InterPro" id="IPR050328">
    <property type="entry name" value="Dev_Immune_Receptor"/>
</dbReference>
<dbReference type="OrthoDB" id="10027416at2759"/>
<reference evidence="4 5" key="1">
    <citation type="journal article" date="2015" name="Parasit. Vectors">
        <title>Draft genome of the scabies mite.</title>
        <authorList>
            <person name="Rider S.D.Jr."/>
            <person name="Morgan M.S."/>
            <person name="Arlian L.G."/>
        </authorList>
    </citation>
    <scope>NUCLEOTIDE SEQUENCE [LARGE SCALE GENOMIC DNA]</scope>
    <source>
        <strain evidence="4">Arlian Lab</strain>
    </source>
</reference>
<dbReference type="VEuPathDB" id="VectorBase:SSCA004361"/>
<gene>
    <name evidence="4" type="ORF">QR98_0025590</name>
</gene>
<keyword evidence="1" id="KW-0433">Leucine-rich repeat</keyword>
<proteinExistence type="predicted"/>
<protein>
    <submittedName>
        <fullName evidence="4">Leucine rich repeat containing protein 7</fullName>
    </submittedName>
</protein>
<comment type="caution">
    <text evidence="4">The sequence shown here is derived from an EMBL/GenBank/DDBJ whole genome shotgun (WGS) entry which is preliminary data.</text>
</comment>
<dbReference type="InterPro" id="IPR003591">
    <property type="entry name" value="Leu-rich_rpt_typical-subtyp"/>
</dbReference>
<dbReference type="InterPro" id="IPR032675">
    <property type="entry name" value="LRR_dom_sf"/>
</dbReference>
<evidence type="ECO:0000256" key="1">
    <source>
        <dbReference type="ARBA" id="ARBA00022614"/>
    </source>
</evidence>
<dbReference type="SUPFAM" id="SSF52058">
    <property type="entry name" value="L domain-like"/>
    <property type="match status" value="1"/>
</dbReference>
<dbReference type="PANTHER" id="PTHR24373:SF370">
    <property type="entry name" value="FISH-LIPS, ISOFORM E"/>
    <property type="match status" value="1"/>
</dbReference>
<evidence type="ECO:0000313" key="5">
    <source>
        <dbReference type="Proteomes" id="UP000616769"/>
    </source>
</evidence>
<dbReference type="Pfam" id="PF13855">
    <property type="entry name" value="LRR_8"/>
    <property type="match status" value="2"/>
</dbReference>
<keyword evidence="2" id="KW-0732">Signal</keyword>
<dbReference type="GO" id="GO:0005615">
    <property type="term" value="C:extracellular space"/>
    <property type="evidence" value="ECO:0007669"/>
    <property type="project" value="TreeGrafter"/>
</dbReference>
<sequence length="232" mass="26302">MGVFVECSSTDIKQINDTLKILNNSTDSQKIRSLSIYSLSDTGSVKQLPDFLFQTFNALSELHISKTNLSSIGTQQTYSGLENSLQSLSFVNSKISTIPKTTLNKLIKLKSFDVQSNQIDVLDSYAFYGLPLRILNLQNNLIKKIQEFAFGGLENTLEELILNGNRRLRKLSTLKMQNNQINQIPDDGFTRFTLLETLDLQSNRIRHLNSRSFLTMPKLKILYCSNNLLTVI</sequence>
<keyword evidence="3" id="KW-0677">Repeat</keyword>
<organism evidence="4 5">
    <name type="scientific">Sarcoptes scabiei</name>
    <name type="common">Itch mite</name>
    <name type="synonym">Acarus scabiei</name>
    <dbReference type="NCBI Taxonomy" id="52283"/>
    <lineage>
        <taxon>Eukaryota</taxon>
        <taxon>Metazoa</taxon>
        <taxon>Ecdysozoa</taxon>
        <taxon>Arthropoda</taxon>
        <taxon>Chelicerata</taxon>
        <taxon>Arachnida</taxon>
        <taxon>Acari</taxon>
        <taxon>Acariformes</taxon>
        <taxon>Sarcoptiformes</taxon>
        <taxon>Astigmata</taxon>
        <taxon>Psoroptidia</taxon>
        <taxon>Sarcoptoidea</taxon>
        <taxon>Sarcoptidae</taxon>
        <taxon>Sarcoptinae</taxon>
        <taxon>Sarcoptes</taxon>
    </lineage>
</organism>
<dbReference type="SMART" id="SM00369">
    <property type="entry name" value="LRR_TYP"/>
    <property type="match status" value="4"/>
</dbReference>
<dbReference type="InterPro" id="IPR001611">
    <property type="entry name" value="Leu-rich_rpt"/>
</dbReference>
<dbReference type="Proteomes" id="UP000616769">
    <property type="component" value="Unassembled WGS sequence"/>
</dbReference>
<accession>A0A132A031</accession>
<name>A0A132A031_SARSC</name>
<dbReference type="PROSITE" id="PS51450">
    <property type="entry name" value="LRR"/>
    <property type="match status" value="2"/>
</dbReference>
<evidence type="ECO:0000313" key="4">
    <source>
        <dbReference type="EMBL" id="KPM04119.1"/>
    </source>
</evidence>
<dbReference type="Gene3D" id="3.80.10.10">
    <property type="entry name" value="Ribonuclease Inhibitor"/>
    <property type="match status" value="2"/>
</dbReference>
<evidence type="ECO:0000256" key="2">
    <source>
        <dbReference type="ARBA" id="ARBA00022729"/>
    </source>
</evidence>
<dbReference type="EMBL" id="JXLN01007464">
    <property type="protein sequence ID" value="KPM04119.1"/>
    <property type="molecule type" value="Genomic_DNA"/>
</dbReference>
<dbReference type="AlphaFoldDB" id="A0A132A031"/>
<evidence type="ECO:0000256" key="3">
    <source>
        <dbReference type="ARBA" id="ARBA00022737"/>
    </source>
</evidence>
<dbReference type="GO" id="GO:0031012">
    <property type="term" value="C:extracellular matrix"/>
    <property type="evidence" value="ECO:0007669"/>
    <property type="project" value="TreeGrafter"/>
</dbReference>